<evidence type="ECO:0000313" key="2">
    <source>
        <dbReference type="EMBL" id="CAA9579280.1"/>
    </source>
</evidence>
<name>A0A6J4VI59_9BACT</name>
<gene>
    <name evidence="2" type="ORF">AVDCRST_MAG33-3425</name>
</gene>
<sequence length="158" mass="17159">MSDDHSAGDGRKKYADIGGPEARHAQTHDVGAEQRTNPTGPEPYDPSFDEQLAPNLDAFPQGSHADDSTSAADDKTVQATLSHLDDAELSRLSVLDNGTQLQQGAVYLDLNDMDRGAFKAIGGTHAEPNNRLIAKAETDYEMWNRLVGQNETVEIDRP</sequence>
<reference evidence="2" key="1">
    <citation type="submission" date="2020-02" db="EMBL/GenBank/DDBJ databases">
        <authorList>
            <person name="Meier V. D."/>
        </authorList>
    </citation>
    <scope>NUCLEOTIDE SEQUENCE</scope>
    <source>
        <strain evidence="2">AVDCRST_MAG33</strain>
    </source>
</reference>
<dbReference type="EMBL" id="CADCWK010000420">
    <property type="protein sequence ID" value="CAA9579280.1"/>
    <property type="molecule type" value="Genomic_DNA"/>
</dbReference>
<organism evidence="2">
    <name type="scientific">uncultured Thermomicrobiales bacterium</name>
    <dbReference type="NCBI Taxonomy" id="1645740"/>
    <lineage>
        <taxon>Bacteria</taxon>
        <taxon>Pseudomonadati</taxon>
        <taxon>Thermomicrobiota</taxon>
        <taxon>Thermomicrobia</taxon>
        <taxon>Thermomicrobiales</taxon>
        <taxon>environmental samples</taxon>
    </lineage>
</organism>
<evidence type="ECO:0000256" key="1">
    <source>
        <dbReference type="SAM" id="MobiDB-lite"/>
    </source>
</evidence>
<dbReference type="AlphaFoldDB" id="A0A6J4VI59"/>
<feature type="region of interest" description="Disordered" evidence="1">
    <location>
        <begin position="1"/>
        <end position="74"/>
    </location>
</feature>
<feature type="compositionally biased region" description="Basic and acidic residues" evidence="1">
    <location>
        <begin position="64"/>
        <end position="74"/>
    </location>
</feature>
<accession>A0A6J4VI59</accession>
<feature type="compositionally biased region" description="Basic and acidic residues" evidence="1">
    <location>
        <begin position="1"/>
        <end position="32"/>
    </location>
</feature>
<protein>
    <submittedName>
        <fullName evidence="2">Uncharacterized protein</fullName>
    </submittedName>
</protein>
<proteinExistence type="predicted"/>